<dbReference type="InterPro" id="IPR025829">
    <property type="entry name" value="Zn_knuckle_CX2CX3GHX4C"/>
</dbReference>
<dbReference type="GO" id="GO:0003676">
    <property type="term" value="F:nucleic acid binding"/>
    <property type="evidence" value="ECO:0007669"/>
    <property type="project" value="InterPro"/>
</dbReference>
<dbReference type="GO" id="GO:0019899">
    <property type="term" value="F:enzyme binding"/>
    <property type="evidence" value="ECO:0007669"/>
    <property type="project" value="UniProtKB-ARBA"/>
</dbReference>
<evidence type="ECO:0000256" key="1">
    <source>
        <dbReference type="ARBA" id="ARBA00004123"/>
    </source>
</evidence>
<dbReference type="GO" id="GO:0061630">
    <property type="term" value="F:ubiquitin protein ligase activity"/>
    <property type="evidence" value="ECO:0007669"/>
    <property type="project" value="InterPro"/>
</dbReference>
<dbReference type="Gene3D" id="3.10.20.90">
    <property type="entry name" value="Phosphatidylinositol 3-kinase Catalytic Subunit, Chain A, domain 1"/>
    <property type="match status" value="1"/>
</dbReference>
<evidence type="ECO:0000256" key="4">
    <source>
        <dbReference type="ARBA" id="ARBA00022833"/>
    </source>
</evidence>
<keyword evidence="4" id="KW-0862">Zinc</keyword>
<evidence type="ECO:0000313" key="11">
    <source>
        <dbReference type="EMBL" id="KAI1723566.1"/>
    </source>
</evidence>
<dbReference type="Gene3D" id="4.10.60.10">
    <property type="entry name" value="Zinc finger, CCHC-type"/>
    <property type="match status" value="1"/>
</dbReference>
<evidence type="ECO:0000256" key="5">
    <source>
        <dbReference type="ARBA" id="ARBA00023242"/>
    </source>
</evidence>
<dbReference type="PANTHER" id="PTHR15439">
    <property type="entry name" value="RETINOBLASTOMA-BINDING PROTEIN 6"/>
    <property type="match status" value="1"/>
</dbReference>
<feature type="domain" description="DWNN" evidence="10">
    <location>
        <begin position="385"/>
        <end position="456"/>
    </location>
</feature>
<feature type="coiled-coil region" evidence="7">
    <location>
        <begin position="5"/>
        <end position="70"/>
    </location>
</feature>
<comment type="subcellular location">
    <subcellularLocation>
        <location evidence="1">Nucleus</location>
    </subcellularLocation>
</comment>
<keyword evidence="2" id="KW-0479">Metal-binding</keyword>
<dbReference type="GO" id="GO:0006511">
    <property type="term" value="P:ubiquitin-dependent protein catabolic process"/>
    <property type="evidence" value="ECO:0007669"/>
    <property type="project" value="TreeGrafter"/>
</dbReference>
<evidence type="ECO:0000256" key="2">
    <source>
        <dbReference type="ARBA" id="ARBA00022723"/>
    </source>
</evidence>
<gene>
    <name evidence="11" type="ORF">DdX_03728</name>
</gene>
<dbReference type="InterPro" id="IPR001878">
    <property type="entry name" value="Znf_CCHC"/>
</dbReference>
<dbReference type="AlphaFoldDB" id="A0AAD4RB96"/>
<evidence type="ECO:0000313" key="12">
    <source>
        <dbReference type="Proteomes" id="UP001201812"/>
    </source>
</evidence>
<dbReference type="PROSITE" id="PS51282">
    <property type="entry name" value="DWNN"/>
    <property type="match status" value="1"/>
</dbReference>
<evidence type="ECO:0000256" key="6">
    <source>
        <dbReference type="PROSITE-ProRule" id="PRU00047"/>
    </source>
</evidence>
<keyword evidence="5" id="KW-0539">Nucleus</keyword>
<dbReference type="GO" id="GO:0016567">
    <property type="term" value="P:protein ubiquitination"/>
    <property type="evidence" value="ECO:0007669"/>
    <property type="project" value="InterPro"/>
</dbReference>
<dbReference type="InterPro" id="IPR014891">
    <property type="entry name" value="DWNN_domain"/>
</dbReference>
<reference evidence="11" key="1">
    <citation type="submission" date="2022-01" db="EMBL/GenBank/DDBJ databases">
        <title>Genome Sequence Resource for Two Populations of Ditylenchus destructor, the Migratory Endoparasitic Phytonematode.</title>
        <authorList>
            <person name="Zhang H."/>
            <person name="Lin R."/>
            <person name="Xie B."/>
        </authorList>
    </citation>
    <scope>NUCLEOTIDE SEQUENCE</scope>
    <source>
        <strain evidence="11">BazhouSP</strain>
    </source>
</reference>
<evidence type="ECO:0000256" key="7">
    <source>
        <dbReference type="SAM" id="Coils"/>
    </source>
</evidence>
<protein>
    <submittedName>
        <fullName evidence="11">DWNN domain-containing protein</fullName>
    </submittedName>
</protein>
<dbReference type="Proteomes" id="UP001201812">
    <property type="component" value="Unassembled WGS sequence"/>
</dbReference>
<dbReference type="PROSITE" id="PS50158">
    <property type="entry name" value="ZF_CCHC"/>
    <property type="match status" value="1"/>
</dbReference>
<feature type="region of interest" description="Disordered" evidence="8">
    <location>
        <begin position="550"/>
        <end position="575"/>
    </location>
</feature>
<dbReference type="GO" id="GO:0006397">
    <property type="term" value="P:mRNA processing"/>
    <property type="evidence" value="ECO:0007669"/>
    <property type="project" value="InterPro"/>
</dbReference>
<dbReference type="EMBL" id="JAKKPZ010000003">
    <property type="protein sequence ID" value="KAI1723566.1"/>
    <property type="molecule type" value="Genomic_DNA"/>
</dbReference>
<dbReference type="Pfam" id="PF13696">
    <property type="entry name" value="zf-CCHC_2"/>
    <property type="match status" value="1"/>
</dbReference>
<feature type="domain" description="CCHC-type" evidence="9">
    <location>
        <begin position="536"/>
        <end position="550"/>
    </location>
</feature>
<accession>A0AAD4RB96</accession>
<comment type="caution">
    <text evidence="11">The sequence shown here is derived from an EMBL/GenBank/DDBJ whole genome shotgun (WGS) entry which is preliminary data.</text>
</comment>
<keyword evidence="7" id="KW-0175">Coiled coil</keyword>
<evidence type="ECO:0000256" key="8">
    <source>
        <dbReference type="SAM" id="MobiDB-lite"/>
    </source>
</evidence>
<feature type="region of interest" description="Disordered" evidence="8">
    <location>
        <begin position="320"/>
        <end position="343"/>
    </location>
</feature>
<evidence type="ECO:0000259" key="10">
    <source>
        <dbReference type="PROSITE" id="PS51282"/>
    </source>
</evidence>
<evidence type="ECO:0000259" key="9">
    <source>
        <dbReference type="PROSITE" id="PS50158"/>
    </source>
</evidence>
<feature type="region of interest" description="Disordered" evidence="8">
    <location>
        <begin position="746"/>
        <end position="766"/>
    </location>
</feature>
<proteinExistence type="predicted"/>
<evidence type="ECO:0000256" key="3">
    <source>
        <dbReference type="ARBA" id="ARBA00022771"/>
    </source>
</evidence>
<organism evidence="11 12">
    <name type="scientific">Ditylenchus destructor</name>
    <dbReference type="NCBI Taxonomy" id="166010"/>
    <lineage>
        <taxon>Eukaryota</taxon>
        <taxon>Metazoa</taxon>
        <taxon>Ecdysozoa</taxon>
        <taxon>Nematoda</taxon>
        <taxon>Chromadorea</taxon>
        <taxon>Rhabditida</taxon>
        <taxon>Tylenchina</taxon>
        <taxon>Tylenchomorpha</taxon>
        <taxon>Sphaerularioidea</taxon>
        <taxon>Anguinidae</taxon>
        <taxon>Anguininae</taxon>
        <taxon>Ditylenchus</taxon>
    </lineage>
</organism>
<dbReference type="GO" id="GO:0008270">
    <property type="term" value="F:zinc ion binding"/>
    <property type="evidence" value="ECO:0007669"/>
    <property type="project" value="UniProtKB-KW"/>
</dbReference>
<keyword evidence="3 6" id="KW-0863">Zinc-finger</keyword>
<dbReference type="InterPro" id="IPR033489">
    <property type="entry name" value="RBBP6"/>
</dbReference>
<keyword evidence="12" id="KW-1185">Reference proteome</keyword>
<name>A0AAD4RB96_9BILA</name>
<dbReference type="GO" id="GO:0005634">
    <property type="term" value="C:nucleus"/>
    <property type="evidence" value="ECO:0007669"/>
    <property type="project" value="UniProtKB-SubCell"/>
</dbReference>
<dbReference type="PANTHER" id="PTHR15439:SF0">
    <property type="entry name" value="CELL DIVISION CYCLE AND APOPTOSIS REGULATOR PROTEIN 1-RELATED"/>
    <property type="match status" value="1"/>
</dbReference>
<dbReference type="InterPro" id="IPR036875">
    <property type="entry name" value="Znf_CCHC_sf"/>
</dbReference>
<dbReference type="Pfam" id="PF08783">
    <property type="entry name" value="DWNN"/>
    <property type="match status" value="1"/>
</dbReference>
<dbReference type="SUPFAM" id="SSF57756">
    <property type="entry name" value="Retrovirus zinc finger-like domains"/>
    <property type="match status" value="1"/>
</dbReference>
<feature type="coiled-coil region" evidence="7">
    <location>
        <begin position="98"/>
        <end position="132"/>
    </location>
</feature>
<dbReference type="SMART" id="SM01180">
    <property type="entry name" value="DWNN"/>
    <property type="match status" value="1"/>
</dbReference>
<sequence length="766" mass="84972">MDLLVAELAKCRNELTETLKSLSEKNNQLKDSKKKFSQVKALAIKYRDSCAQHEKTIESLQFDLKRQREESISSAINANNGSGTSSVVQTVNSTSSGLEQVIMENKILTEKLDGAVRENQILTERINSLKTEMTVKDVKFRDLELRLGNALAGYQMSAKRSRKTNKLRTSSNSVHNYEHCERIPTVSSGMVSSQVTHPKSPCHRPNYQENAVRAAESDNDTNPNNAMTVEFCTNNIVGIDESLKRSHELSVSQGSHDSRTLNDEPALKVASTEIASTTVPVSNSFFGGVFKPWEFYITKPSFIIGNSSCGCKESSFESSRKEMDLPNKNSTNKKSSMFGGSKEPGTMPNFPWFSNNVIGIIPTSKEQTSFAGPTSSHVINTKSSIRYKFRATRKYKALPFDGLHISVEDLKRLIYDKENIRMESFDLILANAHTQQQYANEELVPMNSSVVVHMIPQENALKLPKVQDPTTSEIVMRKSQAMHERGHIQTDELSKMTEEERSAHVKDASTWKFNPENLPKKTTSIMSGPPPPTYVCNRCSQPGHWFKNCPALSSRKSRKRHPTKPDDKGSSSCTAKDSFEINATKSALFSTTNVSNNAPFTPVLFNKLLQSTPFGSVKPQTSILDTMSSKNHALVCSISHKTKAFDSAPTATKMPIFGGSKSNLSDTSFAILANNSTNSCFSTSARPISFGDPKDFQLFSQKSGSPEKSSIECKFLEAVVKANNEVSNNVIFPVNSTIMEDPAHESVKLEKESKTSNQFKLSRLTH</sequence>